<evidence type="ECO:0000313" key="2">
    <source>
        <dbReference type="EMBL" id="AHE56971.1"/>
    </source>
</evidence>
<dbReference type="Gene3D" id="3.30.110.40">
    <property type="entry name" value="TusA-like domain"/>
    <property type="match status" value="1"/>
</dbReference>
<dbReference type="SUPFAM" id="SSF64307">
    <property type="entry name" value="SirA-like"/>
    <property type="match status" value="1"/>
</dbReference>
<dbReference type="AlphaFoldDB" id="W0AIP4"/>
<protein>
    <recommendedName>
        <fullName evidence="1">UPF0033 domain-containing protein</fullName>
    </recommendedName>
</protein>
<dbReference type="HOGENOM" id="CLU_165255_4_0_5"/>
<dbReference type="KEGG" id="ssan:NX02_26910"/>
<sequence>MSGSPLLVDARGMRCPWPVLRVARAARQAGAGVTIHVVADDPAAPGELARLVAANGWSISPADTAIGRGSAITVPPRD</sequence>
<dbReference type="PROSITE" id="PS01148">
    <property type="entry name" value="UPF0033"/>
    <property type="match status" value="1"/>
</dbReference>
<reference evidence="2 3" key="1">
    <citation type="submission" date="2013-07" db="EMBL/GenBank/DDBJ databases">
        <title>Completed genome of Sphingomonas sanxanigenens NX02.</title>
        <authorList>
            <person name="Ma T."/>
            <person name="Huang H."/>
            <person name="Wu M."/>
            <person name="Li X."/>
            <person name="Li G."/>
        </authorList>
    </citation>
    <scope>NUCLEOTIDE SEQUENCE [LARGE SCALE GENOMIC DNA]</scope>
    <source>
        <strain evidence="2 3">NX02</strain>
    </source>
</reference>
<dbReference type="InterPro" id="IPR001455">
    <property type="entry name" value="TusA-like"/>
</dbReference>
<gene>
    <name evidence="2" type="ORF">NX02_26910</name>
</gene>
<evidence type="ECO:0000259" key="1">
    <source>
        <dbReference type="PROSITE" id="PS01148"/>
    </source>
</evidence>
<proteinExistence type="predicted"/>
<evidence type="ECO:0000313" key="3">
    <source>
        <dbReference type="Proteomes" id="UP000018851"/>
    </source>
</evidence>
<name>W0AIP4_9SPHN</name>
<dbReference type="STRING" id="1123269.NX02_26910"/>
<organism evidence="2 3">
    <name type="scientific">Sphingomonas sanxanigenens DSM 19645 = NX02</name>
    <dbReference type="NCBI Taxonomy" id="1123269"/>
    <lineage>
        <taxon>Bacteria</taxon>
        <taxon>Pseudomonadati</taxon>
        <taxon>Pseudomonadota</taxon>
        <taxon>Alphaproteobacteria</taxon>
        <taxon>Sphingomonadales</taxon>
        <taxon>Sphingomonadaceae</taxon>
        <taxon>Sphingomonas</taxon>
    </lineage>
</organism>
<accession>W0AIP4</accession>
<dbReference type="Proteomes" id="UP000018851">
    <property type="component" value="Chromosome"/>
</dbReference>
<keyword evidence="3" id="KW-1185">Reference proteome</keyword>
<dbReference type="InterPro" id="IPR036868">
    <property type="entry name" value="TusA-like_sf"/>
</dbReference>
<feature type="domain" description="UPF0033" evidence="1">
    <location>
        <begin position="8"/>
        <end position="32"/>
    </location>
</feature>
<dbReference type="EMBL" id="CP006644">
    <property type="protein sequence ID" value="AHE56971.1"/>
    <property type="molecule type" value="Genomic_DNA"/>
</dbReference>
<dbReference type="RefSeq" id="WP_025295066.1">
    <property type="nucleotide sequence ID" value="NZ_CP006644.1"/>
</dbReference>
<dbReference type="PATRIC" id="fig|1123269.5.peg.5277"/>
<dbReference type="eggNOG" id="COG0425">
    <property type="taxonomic scope" value="Bacteria"/>
</dbReference>
<dbReference type="Pfam" id="PF01206">
    <property type="entry name" value="TusA"/>
    <property type="match status" value="1"/>
</dbReference>